<dbReference type="InterPro" id="IPR003477">
    <property type="entry name" value="PemK-like"/>
</dbReference>
<dbReference type="GO" id="GO:0004521">
    <property type="term" value="F:RNA endonuclease activity"/>
    <property type="evidence" value="ECO:0007669"/>
    <property type="project" value="TreeGrafter"/>
</dbReference>
<protein>
    <submittedName>
        <fullName evidence="1">mRNA interferase</fullName>
    </submittedName>
</protein>
<name>A0AAT9TR11_9CAUD</name>
<dbReference type="EMBL" id="OQ326496">
    <property type="protein sequence ID" value="WDQ45535.1"/>
    <property type="molecule type" value="Genomic_DNA"/>
</dbReference>
<sequence>MEYKQRINRGDVFYADLRPIVGSEQGGIRPVLVLQNNVGNKFSPTIIVVPLTTKPKKCLPMHHVINKGKYDFLLADSVALVEQIRSIDRSRFKEWIGSLSGWDVEQIYRKAIINLARD</sequence>
<dbReference type="PIRSF" id="PIRSF033490">
    <property type="entry name" value="MazF"/>
    <property type="match status" value="1"/>
</dbReference>
<dbReference type="Gene3D" id="2.30.30.110">
    <property type="match status" value="1"/>
</dbReference>
<dbReference type="GO" id="GO:0016075">
    <property type="term" value="P:rRNA catabolic process"/>
    <property type="evidence" value="ECO:0007669"/>
    <property type="project" value="TreeGrafter"/>
</dbReference>
<reference evidence="1" key="2">
    <citation type="journal article" date="2024" name="Heliyon">
        <title>Complete genome sequence of the novel virulent phage PMBT24 infecting Enterocloster bolteae from the human gut.</title>
        <authorList>
            <person name="Sprotte S."/>
            <person name="Brinks E."/>
            <person name="Neve H."/>
            <person name="Franz C.M.A.P."/>
        </authorList>
    </citation>
    <scope>NUCLEOTIDE SEQUENCE</scope>
</reference>
<dbReference type="GO" id="GO:0003677">
    <property type="term" value="F:DNA binding"/>
    <property type="evidence" value="ECO:0007669"/>
    <property type="project" value="InterPro"/>
</dbReference>
<dbReference type="Pfam" id="PF02452">
    <property type="entry name" value="PemK_toxin"/>
    <property type="match status" value="1"/>
</dbReference>
<accession>A0AAT9TR11</accession>
<evidence type="ECO:0000313" key="1">
    <source>
        <dbReference type="EMBL" id="WDQ45535.1"/>
    </source>
</evidence>
<proteinExistence type="predicted"/>
<organism evidence="1">
    <name type="scientific">Enterocloster phage PMBT24</name>
    <dbReference type="NCBI Taxonomy" id="3025413"/>
    <lineage>
        <taxon>Viruses</taxon>
        <taxon>Duplodnaviria</taxon>
        <taxon>Heunggongvirae</taxon>
        <taxon>Uroviricota</taxon>
        <taxon>Caudoviricetes</taxon>
    </lineage>
</organism>
<reference evidence="1" key="1">
    <citation type="submission" date="2023-01" db="EMBL/GenBank/DDBJ databases">
        <authorList>
            <person name="Sprotte S."/>
            <person name="Brinks E."/>
        </authorList>
    </citation>
    <scope>NUCLEOTIDE SEQUENCE</scope>
</reference>
<dbReference type="PANTHER" id="PTHR33988">
    <property type="entry name" value="ENDORIBONUCLEASE MAZF-RELATED"/>
    <property type="match status" value="1"/>
</dbReference>
<dbReference type="InterPro" id="IPR011067">
    <property type="entry name" value="Plasmid_toxin/cell-grow_inhib"/>
</dbReference>
<dbReference type="SUPFAM" id="SSF50118">
    <property type="entry name" value="Cell growth inhibitor/plasmid maintenance toxic component"/>
    <property type="match status" value="1"/>
</dbReference>
<dbReference type="GO" id="GO:0006402">
    <property type="term" value="P:mRNA catabolic process"/>
    <property type="evidence" value="ECO:0007669"/>
    <property type="project" value="TreeGrafter"/>
</dbReference>
<dbReference type="PANTHER" id="PTHR33988:SF2">
    <property type="entry name" value="ENDORIBONUCLEASE MAZF"/>
    <property type="match status" value="1"/>
</dbReference>